<dbReference type="OrthoDB" id="6379819at2759"/>
<dbReference type="Proteomes" id="UP000789390">
    <property type="component" value="Unassembled WGS sequence"/>
</dbReference>
<dbReference type="AlphaFoldDB" id="A0A8J2RXC0"/>
<accession>A0A8J2RXC0</accession>
<organism evidence="3 4">
    <name type="scientific">Daphnia galeata</name>
    <dbReference type="NCBI Taxonomy" id="27404"/>
    <lineage>
        <taxon>Eukaryota</taxon>
        <taxon>Metazoa</taxon>
        <taxon>Ecdysozoa</taxon>
        <taxon>Arthropoda</taxon>
        <taxon>Crustacea</taxon>
        <taxon>Branchiopoda</taxon>
        <taxon>Diplostraca</taxon>
        <taxon>Cladocera</taxon>
        <taxon>Anomopoda</taxon>
        <taxon>Daphniidae</taxon>
        <taxon>Daphnia</taxon>
    </lineage>
</organism>
<evidence type="ECO:0000256" key="1">
    <source>
        <dbReference type="SAM" id="MobiDB-lite"/>
    </source>
</evidence>
<name>A0A8J2RXC0_9CRUS</name>
<feature type="compositionally biased region" description="Basic and acidic residues" evidence="1">
    <location>
        <begin position="101"/>
        <end position="142"/>
    </location>
</feature>
<sequence>MSKYGSDNSVSEIKMKYLLLFFLVLGVLTSSIQGLTTEGQAIHHETENVAKKLDDVSPFRVSTTNSTKTESIILPAIAPVRKEREAKAAPHVTTVKAPTRKAREATVKPHEATKSPTRKAREATVKPHEATKSPTRKAREATVKPQEASKIPTQKATATPHITTTKATVKH</sequence>
<evidence type="ECO:0000256" key="2">
    <source>
        <dbReference type="SAM" id="SignalP"/>
    </source>
</evidence>
<feature type="signal peptide" evidence="2">
    <location>
        <begin position="1"/>
        <end position="34"/>
    </location>
</feature>
<feature type="region of interest" description="Disordered" evidence="1">
    <location>
        <begin position="84"/>
        <end position="171"/>
    </location>
</feature>
<dbReference type="EMBL" id="CAKKLH010000313">
    <property type="protein sequence ID" value="CAH0111333.1"/>
    <property type="molecule type" value="Genomic_DNA"/>
</dbReference>
<evidence type="ECO:0000313" key="3">
    <source>
        <dbReference type="EMBL" id="CAH0111333.1"/>
    </source>
</evidence>
<gene>
    <name evidence="3" type="ORF">DGAL_LOCUS14973</name>
</gene>
<keyword evidence="4" id="KW-1185">Reference proteome</keyword>
<keyword evidence="2" id="KW-0732">Signal</keyword>
<feature type="compositionally biased region" description="Low complexity" evidence="1">
    <location>
        <begin position="153"/>
        <end position="171"/>
    </location>
</feature>
<protein>
    <submittedName>
        <fullName evidence="3">Uncharacterized protein</fullName>
    </submittedName>
</protein>
<evidence type="ECO:0000313" key="4">
    <source>
        <dbReference type="Proteomes" id="UP000789390"/>
    </source>
</evidence>
<proteinExistence type="predicted"/>
<feature type="chain" id="PRO_5035288464" evidence="2">
    <location>
        <begin position="35"/>
        <end position="171"/>
    </location>
</feature>
<reference evidence="3" key="1">
    <citation type="submission" date="2021-11" db="EMBL/GenBank/DDBJ databases">
        <authorList>
            <person name="Schell T."/>
        </authorList>
    </citation>
    <scope>NUCLEOTIDE SEQUENCE</scope>
    <source>
        <strain evidence="3">M5</strain>
    </source>
</reference>
<comment type="caution">
    <text evidence="3">The sequence shown here is derived from an EMBL/GenBank/DDBJ whole genome shotgun (WGS) entry which is preliminary data.</text>
</comment>